<evidence type="ECO:0000313" key="2">
    <source>
        <dbReference type="EnsemblProtists" id="EOD05821"/>
    </source>
</evidence>
<sequence>MSATYVAALLEAVAEDGLEGLGLGKTAAEGGTGGGAPGAYMDPVAPALPASGDGTIAAAGGEGEVEGAAAAAEAGRRAPDTLVVADPSATRHTDTGHSSQPLAASAGASDSTYSGADAEEAVAGGGSGASEASAAAAAEEDKRVRALRIALQHKTQMPVTDEEARAILQARGGRETPVTEEEARGGEKLSRRGKKAVAKEAGEVVSREEGEAIYRATLESLLASTGWTPRAAEEMAREEQRAHVRQMRWAREHGRGEPVRCFDPEEYDEGDDAFDALFDGGSGYGWDSPSARKRICEAWPLMRPDGEEGKT</sequence>
<proteinExistence type="predicted"/>
<name>A0A0D3I3I6_EMIH1</name>
<dbReference type="Proteomes" id="UP000013827">
    <property type="component" value="Unassembled WGS sequence"/>
</dbReference>
<reference evidence="2" key="2">
    <citation type="submission" date="2024-10" db="UniProtKB">
        <authorList>
            <consortium name="EnsemblProtists"/>
        </authorList>
    </citation>
    <scope>IDENTIFICATION</scope>
</reference>
<feature type="compositionally biased region" description="Basic and acidic residues" evidence="1">
    <location>
        <begin position="181"/>
        <end position="190"/>
    </location>
</feature>
<dbReference type="HOGENOM" id="CLU_043096_0_0_1"/>
<dbReference type="AlphaFoldDB" id="A0A0D3I3I6"/>
<dbReference type="PaxDb" id="2903-EOD05821"/>
<feature type="region of interest" description="Disordered" evidence="1">
    <location>
        <begin position="172"/>
        <end position="194"/>
    </location>
</feature>
<dbReference type="EnsemblProtists" id="EOD05821">
    <property type="protein sequence ID" value="EOD05821"/>
    <property type="gene ID" value="EMIHUDRAFT_219944"/>
</dbReference>
<protein>
    <submittedName>
        <fullName evidence="2">Uncharacterized protein</fullName>
    </submittedName>
</protein>
<reference evidence="3" key="1">
    <citation type="journal article" date="2013" name="Nature">
        <title>Pan genome of the phytoplankton Emiliania underpins its global distribution.</title>
        <authorList>
            <person name="Read B.A."/>
            <person name="Kegel J."/>
            <person name="Klute M.J."/>
            <person name="Kuo A."/>
            <person name="Lefebvre S.C."/>
            <person name="Maumus F."/>
            <person name="Mayer C."/>
            <person name="Miller J."/>
            <person name="Monier A."/>
            <person name="Salamov A."/>
            <person name="Young J."/>
            <person name="Aguilar M."/>
            <person name="Claverie J.M."/>
            <person name="Frickenhaus S."/>
            <person name="Gonzalez K."/>
            <person name="Herman E.K."/>
            <person name="Lin Y.C."/>
            <person name="Napier J."/>
            <person name="Ogata H."/>
            <person name="Sarno A.F."/>
            <person name="Shmutz J."/>
            <person name="Schroeder D."/>
            <person name="de Vargas C."/>
            <person name="Verret F."/>
            <person name="von Dassow P."/>
            <person name="Valentin K."/>
            <person name="Van de Peer Y."/>
            <person name="Wheeler G."/>
            <person name="Dacks J.B."/>
            <person name="Delwiche C.F."/>
            <person name="Dyhrman S.T."/>
            <person name="Glockner G."/>
            <person name="John U."/>
            <person name="Richards T."/>
            <person name="Worden A.Z."/>
            <person name="Zhang X."/>
            <person name="Grigoriev I.V."/>
            <person name="Allen A.E."/>
            <person name="Bidle K."/>
            <person name="Borodovsky M."/>
            <person name="Bowler C."/>
            <person name="Brownlee C."/>
            <person name="Cock J.M."/>
            <person name="Elias M."/>
            <person name="Gladyshev V.N."/>
            <person name="Groth M."/>
            <person name="Guda C."/>
            <person name="Hadaegh A."/>
            <person name="Iglesias-Rodriguez M.D."/>
            <person name="Jenkins J."/>
            <person name="Jones B.M."/>
            <person name="Lawson T."/>
            <person name="Leese F."/>
            <person name="Lindquist E."/>
            <person name="Lobanov A."/>
            <person name="Lomsadze A."/>
            <person name="Malik S.B."/>
            <person name="Marsh M.E."/>
            <person name="Mackinder L."/>
            <person name="Mock T."/>
            <person name="Mueller-Roeber B."/>
            <person name="Pagarete A."/>
            <person name="Parker M."/>
            <person name="Probert I."/>
            <person name="Quesneville H."/>
            <person name="Raines C."/>
            <person name="Rensing S.A."/>
            <person name="Riano-Pachon D.M."/>
            <person name="Richier S."/>
            <person name="Rokitta S."/>
            <person name="Shiraiwa Y."/>
            <person name="Soanes D.M."/>
            <person name="van der Giezen M."/>
            <person name="Wahlund T.M."/>
            <person name="Williams B."/>
            <person name="Wilson W."/>
            <person name="Wolfe G."/>
            <person name="Wurch L.L."/>
        </authorList>
    </citation>
    <scope>NUCLEOTIDE SEQUENCE</scope>
</reference>
<evidence type="ECO:0000313" key="3">
    <source>
        <dbReference type="Proteomes" id="UP000013827"/>
    </source>
</evidence>
<feature type="compositionally biased region" description="Polar residues" evidence="1">
    <location>
        <begin position="96"/>
        <end position="113"/>
    </location>
</feature>
<accession>A0A0D3I3I6</accession>
<feature type="region of interest" description="Disordered" evidence="1">
    <location>
        <begin position="88"/>
        <end position="136"/>
    </location>
</feature>
<dbReference type="KEGG" id="ehx:EMIHUDRAFT_219944"/>
<evidence type="ECO:0000256" key="1">
    <source>
        <dbReference type="SAM" id="MobiDB-lite"/>
    </source>
</evidence>
<dbReference type="GeneID" id="17251963"/>
<organism evidence="2 3">
    <name type="scientific">Emiliania huxleyi (strain CCMP1516)</name>
    <dbReference type="NCBI Taxonomy" id="280463"/>
    <lineage>
        <taxon>Eukaryota</taxon>
        <taxon>Haptista</taxon>
        <taxon>Haptophyta</taxon>
        <taxon>Prymnesiophyceae</taxon>
        <taxon>Isochrysidales</taxon>
        <taxon>Noelaerhabdaceae</taxon>
        <taxon>Emiliania</taxon>
    </lineage>
</organism>
<dbReference type="RefSeq" id="XP_005758250.1">
    <property type="nucleotide sequence ID" value="XM_005758193.1"/>
</dbReference>
<keyword evidence="3" id="KW-1185">Reference proteome</keyword>